<keyword evidence="1" id="KW-1133">Transmembrane helix</keyword>
<sequence length="102" mass="11612">MAVVSYSRFLDSAIMGLFTICLSGLTLYLFGEFWGLCQTPPLSKWSIGRVMSTLFPFKRSFDVNLTHILLFTIIICLLSLRPMEDPNYHQSSNSNRGGNKRE</sequence>
<reference evidence="2 3" key="1">
    <citation type="submission" date="2016-10" db="EMBL/GenBank/DDBJ databases">
        <title>Reductive evolution of mitochondrial metabolism and differential evolution of invasion-related proteins in Cryptosporidium.</title>
        <authorList>
            <person name="Liu S."/>
            <person name="Roellig D.M."/>
            <person name="Guo Y."/>
            <person name="Li N."/>
            <person name="Frace M.A."/>
            <person name="Tang K."/>
            <person name="Zhang L."/>
            <person name="Feng Y."/>
            <person name="Xiao L."/>
        </authorList>
    </citation>
    <scope>NUCLEOTIDE SEQUENCE [LARGE SCALE GENOMIC DNA]</scope>
    <source>
        <strain evidence="2">30847</strain>
    </source>
</reference>
<evidence type="ECO:0008006" key="4">
    <source>
        <dbReference type="Google" id="ProtNLM"/>
    </source>
</evidence>
<gene>
    <name evidence="2" type="ORF">cand_011030</name>
</gene>
<dbReference type="VEuPathDB" id="CryptoDB:cand_011030"/>
<accession>A0A1J4MQ20</accession>
<dbReference type="GeneID" id="92365288"/>
<protein>
    <recommendedName>
        <fullName evidence="4">Transmembrane protein</fullName>
    </recommendedName>
</protein>
<name>A0A1J4MQ20_9CRYT</name>
<keyword evidence="3" id="KW-1185">Reference proteome</keyword>
<comment type="caution">
    <text evidence="2">The sequence shown here is derived from an EMBL/GenBank/DDBJ whole genome shotgun (WGS) entry which is preliminary data.</text>
</comment>
<proteinExistence type="predicted"/>
<dbReference type="EMBL" id="LRBS01000067">
    <property type="protein sequence ID" value="OII76345.1"/>
    <property type="molecule type" value="Genomic_DNA"/>
</dbReference>
<evidence type="ECO:0000256" key="1">
    <source>
        <dbReference type="SAM" id="Phobius"/>
    </source>
</evidence>
<keyword evidence="1" id="KW-0812">Transmembrane</keyword>
<dbReference type="OrthoDB" id="439796at2759"/>
<evidence type="ECO:0000313" key="2">
    <source>
        <dbReference type="EMBL" id="OII76345.1"/>
    </source>
</evidence>
<feature type="transmembrane region" description="Helical" evidence="1">
    <location>
        <begin position="12"/>
        <end position="31"/>
    </location>
</feature>
<dbReference type="RefSeq" id="XP_067068191.1">
    <property type="nucleotide sequence ID" value="XM_067211342.1"/>
</dbReference>
<organism evidence="2 3">
    <name type="scientific">Cryptosporidium andersoni</name>
    <dbReference type="NCBI Taxonomy" id="117008"/>
    <lineage>
        <taxon>Eukaryota</taxon>
        <taxon>Sar</taxon>
        <taxon>Alveolata</taxon>
        <taxon>Apicomplexa</taxon>
        <taxon>Conoidasida</taxon>
        <taxon>Coccidia</taxon>
        <taxon>Eucoccidiorida</taxon>
        <taxon>Eimeriorina</taxon>
        <taxon>Cryptosporidiidae</taxon>
        <taxon>Cryptosporidium</taxon>
    </lineage>
</organism>
<evidence type="ECO:0000313" key="3">
    <source>
        <dbReference type="Proteomes" id="UP000186804"/>
    </source>
</evidence>
<keyword evidence="1" id="KW-0472">Membrane</keyword>
<dbReference type="AlphaFoldDB" id="A0A1J4MQ20"/>
<dbReference type="Proteomes" id="UP000186804">
    <property type="component" value="Unassembled WGS sequence"/>
</dbReference>
<feature type="transmembrane region" description="Helical" evidence="1">
    <location>
        <begin position="61"/>
        <end position="80"/>
    </location>
</feature>